<keyword evidence="2" id="KW-1185">Reference proteome</keyword>
<gene>
    <name evidence="1" type="primary">cas7e</name>
    <name evidence="1" type="ORF">FRX94_05335</name>
</gene>
<dbReference type="Proteomes" id="UP000320791">
    <property type="component" value="Unassembled WGS sequence"/>
</dbReference>
<accession>A0A5C5UMB2</accession>
<evidence type="ECO:0000313" key="1">
    <source>
        <dbReference type="EMBL" id="TWT26485.1"/>
    </source>
</evidence>
<sequence>MSNLYLDFHILQTVGPANINRDDSGSPKSAVFGGVRRARVSSQAWKRAIRKDFEKFLDRNDLGERTMFAVDRIAEAIIESNPELADRAQELAKDALTASGIKVQAPKKKEADADATRPVTGYLLFLARRQIQALAKLAVESAESGKVDKKQAKAAVQDQHSIDVSLFGRMIADAPELNADACCQVAHAIGVHASDTEFDYFTAVDDNAPEDNAGAGMIGTVEFVSSTLYRYATINVTELIKNLGSQEAAVRAVEAFAQSLITSMPTGKQNTFANRTRPELALLSVRSDQPVNFVEAFETAITNTSGRVTEATRKLAEHAFESDEAYGSEPETCVFLATGGATAAEAISALEKLGNKVNLPELISTAGDAVRNIKLNEDA</sequence>
<dbReference type="Pfam" id="PF09344">
    <property type="entry name" value="Cas_CT1975"/>
    <property type="match status" value="1"/>
</dbReference>
<dbReference type="AlphaFoldDB" id="A0A5C5UMB2"/>
<evidence type="ECO:0000313" key="2">
    <source>
        <dbReference type="Proteomes" id="UP000320791"/>
    </source>
</evidence>
<name>A0A5C5UMB2_9CORY</name>
<dbReference type="RefSeq" id="WP_146324100.1">
    <property type="nucleotide sequence ID" value="NZ_BAABLR010000074.1"/>
</dbReference>
<dbReference type="NCBIfam" id="TIGR01869">
    <property type="entry name" value="casC_Cse4"/>
    <property type="match status" value="1"/>
</dbReference>
<reference evidence="1 2" key="1">
    <citation type="submission" date="2019-08" db="EMBL/GenBank/DDBJ databases">
        <authorList>
            <person name="Lei W."/>
        </authorList>
    </citation>
    <scope>NUCLEOTIDE SEQUENCE [LARGE SCALE GENOMIC DNA]</scope>
    <source>
        <strain evidence="1 2">CCUG 58627</strain>
    </source>
</reference>
<dbReference type="EMBL" id="VOHM01000009">
    <property type="protein sequence ID" value="TWT26485.1"/>
    <property type="molecule type" value="Genomic_DNA"/>
</dbReference>
<protein>
    <submittedName>
        <fullName evidence="1">Type I-E CRISPR-associated protein Cas7/Cse4/CasC</fullName>
    </submittedName>
</protein>
<dbReference type="OrthoDB" id="5291250at2"/>
<dbReference type="InterPro" id="IPR010148">
    <property type="entry name" value="CRISPR-assoc_prot_CT1975"/>
</dbReference>
<comment type="caution">
    <text evidence="1">The sequence shown here is derived from an EMBL/GenBank/DDBJ whole genome shotgun (WGS) entry which is preliminary data.</text>
</comment>
<organism evidence="1 2">
    <name type="scientific">Corynebacterium canis</name>
    <dbReference type="NCBI Taxonomy" id="679663"/>
    <lineage>
        <taxon>Bacteria</taxon>
        <taxon>Bacillati</taxon>
        <taxon>Actinomycetota</taxon>
        <taxon>Actinomycetes</taxon>
        <taxon>Mycobacteriales</taxon>
        <taxon>Corynebacteriaceae</taxon>
        <taxon>Corynebacterium</taxon>
    </lineage>
</organism>
<proteinExistence type="predicted"/>